<feature type="compositionally biased region" description="Polar residues" evidence="1">
    <location>
        <begin position="16"/>
        <end position="25"/>
    </location>
</feature>
<reference evidence="2" key="1">
    <citation type="submission" date="2018-05" db="EMBL/GenBank/DDBJ databases">
        <authorList>
            <person name="Lanie J.A."/>
            <person name="Ng W.-L."/>
            <person name="Kazmierczak K.M."/>
            <person name="Andrzejewski T.M."/>
            <person name="Davidsen T.M."/>
            <person name="Wayne K.J."/>
            <person name="Tettelin H."/>
            <person name="Glass J.I."/>
            <person name="Rusch D."/>
            <person name="Podicherti R."/>
            <person name="Tsui H.-C.T."/>
            <person name="Winkler M.E."/>
        </authorList>
    </citation>
    <scope>NUCLEOTIDE SEQUENCE</scope>
</reference>
<evidence type="ECO:0000313" key="2">
    <source>
        <dbReference type="EMBL" id="SVE02729.1"/>
    </source>
</evidence>
<gene>
    <name evidence="2" type="ORF">METZ01_LOCUS455583</name>
</gene>
<feature type="non-terminal residue" evidence="2">
    <location>
        <position position="25"/>
    </location>
</feature>
<dbReference type="AlphaFoldDB" id="A0A383A599"/>
<proteinExistence type="predicted"/>
<evidence type="ECO:0000256" key="1">
    <source>
        <dbReference type="SAM" id="MobiDB-lite"/>
    </source>
</evidence>
<organism evidence="2">
    <name type="scientific">marine metagenome</name>
    <dbReference type="NCBI Taxonomy" id="408172"/>
    <lineage>
        <taxon>unclassified sequences</taxon>
        <taxon>metagenomes</taxon>
        <taxon>ecological metagenomes</taxon>
    </lineage>
</organism>
<protein>
    <submittedName>
        <fullName evidence="2">Uncharacterized protein</fullName>
    </submittedName>
</protein>
<dbReference type="EMBL" id="UINC01189165">
    <property type="protein sequence ID" value="SVE02729.1"/>
    <property type="molecule type" value="Genomic_DNA"/>
</dbReference>
<sequence>MNTATEKTAVDKAQEYYNSTPADEF</sequence>
<accession>A0A383A599</accession>
<feature type="region of interest" description="Disordered" evidence="1">
    <location>
        <begin position="1"/>
        <end position="25"/>
    </location>
</feature>
<name>A0A383A599_9ZZZZ</name>